<accession>A0A1G9DB46</accession>
<evidence type="ECO:0000313" key="2">
    <source>
        <dbReference type="EMBL" id="SDK61126.1"/>
    </source>
</evidence>
<dbReference type="Pfam" id="PF22819">
    <property type="entry name" value="TcaA_5th"/>
    <property type="match status" value="1"/>
</dbReference>
<name>A0A1G9DB46_9STAP</name>
<dbReference type="STRING" id="586411.SAMN05216187_11166"/>
<protein>
    <recommendedName>
        <fullName evidence="1">TcaA protein NTF2-like domain-containing protein</fullName>
    </recommendedName>
</protein>
<organism evidence="2 3">
    <name type="scientific">Jeotgalicoccus aerolatus</name>
    <dbReference type="NCBI Taxonomy" id="709510"/>
    <lineage>
        <taxon>Bacteria</taxon>
        <taxon>Bacillati</taxon>
        <taxon>Bacillota</taxon>
        <taxon>Bacilli</taxon>
        <taxon>Bacillales</taxon>
        <taxon>Staphylococcaceae</taxon>
        <taxon>Jeotgalicoccus</taxon>
    </lineage>
</organism>
<dbReference type="AlphaFoldDB" id="A0A1G9DB46"/>
<proteinExistence type="predicted"/>
<dbReference type="InterPro" id="IPR054528">
    <property type="entry name" value="TcaA_5th"/>
</dbReference>
<feature type="domain" description="TcaA protein NTF2-like" evidence="1">
    <location>
        <begin position="103"/>
        <end position="210"/>
    </location>
</feature>
<evidence type="ECO:0000259" key="1">
    <source>
        <dbReference type="Pfam" id="PF22819"/>
    </source>
</evidence>
<sequence>MNGEDTPADFSQYEVTIGPFKTGEEVSIETIVNASGKQLTDGAQVVNPEQEDIILEYTSNGLVEPVVSLELEHDEDEIREVADEQMNKEMKESAREDFEENLEDNAKMFVENYIYSLEAMYLFEDINEVEEYIEEGSGVYNSLSNNISSGTFDGMYIHSVSTSNYSKDGNVITLTANSKREYDALNEPASFSTVYTIEYDPETLTLTIVDFEDI</sequence>
<dbReference type="EMBL" id="FNFI01000011">
    <property type="protein sequence ID" value="SDK61126.1"/>
    <property type="molecule type" value="Genomic_DNA"/>
</dbReference>
<dbReference type="OrthoDB" id="2965787at2"/>
<gene>
    <name evidence="2" type="ORF">SAMN05216187_11166</name>
</gene>
<dbReference type="RefSeq" id="WP_092599301.1">
    <property type="nucleotide sequence ID" value="NZ_FNFI01000011.1"/>
</dbReference>
<dbReference type="Proteomes" id="UP000242700">
    <property type="component" value="Unassembled WGS sequence"/>
</dbReference>
<reference evidence="3" key="1">
    <citation type="submission" date="2016-10" db="EMBL/GenBank/DDBJ databases">
        <authorList>
            <person name="Varghese N."/>
            <person name="Submissions S."/>
        </authorList>
    </citation>
    <scope>NUCLEOTIDE SEQUENCE [LARGE SCALE GENOMIC DNA]</scope>
    <source>
        <strain evidence="3">CGMCC 1.8911</strain>
    </source>
</reference>
<evidence type="ECO:0000313" key="3">
    <source>
        <dbReference type="Proteomes" id="UP000242700"/>
    </source>
</evidence>